<organism evidence="7">
    <name type="scientific">Aceria tosichella</name>
    <name type="common">wheat curl mite</name>
    <dbReference type="NCBI Taxonomy" id="561515"/>
    <lineage>
        <taxon>Eukaryota</taxon>
        <taxon>Metazoa</taxon>
        <taxon>Ecdysozoa</taxon>
        <taxon>Arthropoda</taxon>
        <taxon>Chelicerata</taxon>
        <taxon>Arachnida</taxon>
        <taxon>Acari</taxon>
        <taxon>Acariformes</taxon>
        <taxon>Trombidiformes</taxon>
        <taxon>Prostigmata</taxon>
        <taxon>Eupodina</taxon>
        <taxon>Eriophyoidea</taxon>
        <taxon>Eriophyidae</taxon>
        <taxon>Eriophyinae</taxon>
        <taxon>Aceriini</taxon>
        <taxon>Aceria</taxon>
    </lineage>
</organism>
<dbReference type="CDD" id="cd05356">
    <property type="entry name" value="17beta-HSD1_like_SDR_c"/>
    <property type="match status" value="1"/>
</dbReference>
<keyword evidence="6" id="KW-0812">Transmembrane</keyword>
<dbReference type="PANTHER" id="PTHR43899:SF13">
    <property type="entry name" value="RH59310P"/>
    <property type="match status" value="1"/>
</dbReference>
<dbReference type="GO" id="GO:0005783">
    <property type="term" value="C:endoplasmic reticulum"/>
    <property type="evidence" value="ECO:0007669"/>
    <property type="project" value="UniProtKB-SubCell"/>
</dbReference>
<proteinExistence type="inferred from homology"/>
<dbReference type="InterPro" id="IPR020904">
    <property type="entry name" value="Sc_DH/Rdtase_CS"/>
</dbReference>
<name>A0A6G1S9V7_9ACAR</name>
<keyword evidence="6" id="KW-0472">Membrane</keyword>
<evidence type="ECO:0000256" key="1">
    <source>
        <dbReference type="ARBA" id="ARBA00004240"/>
    </source>
</evidence>
<evidence type="ECO:0000256" key="2">
    <source>
        <dbReference type="ARBA" id="ARBA00006484"/>
    </source>
</evidence>
<dbReference type="PRINTS" id="PR00081">
    <property type="entry name" value="GDHRDH"/>
</dbReference>
<protein>
    <submittedName>
        <fullName evidence="7">Estradiol 17-beta-dehydrogenase 12</fullName>
    </submittedName>
</protein>
<keyword evidence="3" id="KW-0521">NADP</keyword>
<dbReference type="SUPFAM" id="SSF51735">
    <property type="entry name" value="NAD(P)-binding Rossmann-fold domains"/>
    <property type="match status" value="1"/>
</dbReference>
<evidence type="ECO:0000313" key="7">
    <source>
        <dbReference type="EMBL" id="MDE46723.1"/>
    </source>
</evidence>
<dbReference type="Gene3D" id="3.40.50.720">
    <property type="entry name" value="NAD(P)-binding Rossmann-like Domain"/>
    <property type="match status" value="1"/>
</dbReference>
<dbReference type="AlphaFoldDB" id="A0A6G1S9V7"/>
<comment type="similarity">
    <text evidence="2 5">Belongs to the short-chain dehydrogenases/reductases (SDR) family.</text>
</comment>
<dbReference type="GO" id="GO:0016491">
    <property type="term" value="F:oxidoreductase activity"/>
    <property type="evidence" value="ECO:0007669"/>
    <property type="project" value="UniProtKB-KW"/>
</dbReference>
<dbReference type="PRINTS" id="PR00080">
    <property type="entry name" value="SDRFAMILY"/>
</dbReference>
<evidence type="ECO:0000256" key="4">
    <source>
        <dbReference type="ARBA" id="ARBA00023002"/>
    </source>
</evidence>
<evidence type="ECO:0000256" key="5">
    <source>
        <dbReference type="RuleBase" id="RU000363"/>
    </source>
</evidence>
<feature type="transmembrane region" description="Helical" evidence="6">
    <location>
        <begin position="6"/>
        <end position="25"/>
    </location>
</feature>
<dbReference type="InterPro" id="IPR051019">
    <property type="entry name" value="VLCFA-Steroid_DH"/>
</dbReference>
<reference evidence="7" key="1">
    <citation type="submission" date="2018-10" db="EMBL/GenBank/DDBJ databases">
        <title>Transcriptome assembly of Aceria tosichella (Wheat curl mite) Type 2.</title>
        <authorList>
            <person name="Scully E.D."/>
            <person name="Geib S.M."/>
            <person name="Palmer N.A."/>
            <person name="Gupta A.K."/>
            <person name="Sarath G."/>
            <person name="Tatineni S."/>
        </authorList>
    </citation>
    <scope>NUCLEOTIDE SEQUENCE</scope>
    <source>
        <strain evidence="7">LincolnNE</strain>
    </source>
</reference>
<dbReference type="PROSITE" id="PS00061">
    <property type="entry name" value="ADH_SHORT"/>
    <property type="match status" value="1"/>
</dbReference>
<evidence type="ECO:0000256" key="3">
    <source>
        <dbReference type="ARBA" id="ARBA00022857"/>
    </source>
</evidence>
<evidence type="ECO:0000256" key="6">
    <source>
        <dbReference type="SAM" id="Phobius"/>
    </source>
</evidence>
<keyword evidence="4" id="KW-0560">Oxidoreductase</keyword>
<dbReference type="EMBL" id="GGYP01001952">
    <property type="protein sequence ID" value="MDE46723.1"/>
    <property type="molecule type" value="Transcribed_RNA"/>
</dbReference>
<dbReference type="Pfam" id="PF00106">
    <property type="entry name" value="adh_short"/>
    <property type="match status" value="1"/>
</dbReference>
<comment type="subcellular location">
    <subcellularLocation>
        <location evidence="1">Endoplasmic reticulum</location>
    </subcellularLocation>
</comment>
<keyword evidence="6" id="KW-1133">Transmembrane helix</keyword>
<dbReference type="PIRSF" id="PIRSF000126">
    <property type="entry name" value="11-beta-HSD1"/>
    <property type="match status" value="1"/>
</dbReference>
<dbReference type="PANTHER" id="PTHR43899">
    <property type="entry name" value="RH59310P"/>
    <property type="match status" value="1"/>
</dbReference>
<sequence>MDAVIYLSGYAIVFYFVLSIVYRLFRGLWNLKLGSLLGFSEKFKPKDNSWAVITGATDGIGLAYAHEFCKRGYNLLLISRNPSKLNDVKQEIDSKSNKKGKEIKVYAADFSKSDIYPGIEKEVTRLPRVDVLVNNVGMSYPNPEYFASPHLSEINEQIINVNSVSCAKMCSIVLPMMEQQKHGVILNVSSFSALDPCPLLALYAASKAFVDVFSRSIGYEYAKKGITVQSVLPGFVATKMSKIRKAYWMAPTPENYVKSQLKTVGLDDQTTGYWSHELQYYFTQHVFPIIYGRSLTSNIAFNQMKLLRHKALKKQQQQAADAARS</sequence>
<accession>A0A6G1S9V7</accession>
<dbReference type="FunFam" id="3.40.50.720:FF:000137">
    <property type="entry name" value="Hydroxysteroid (17-beta) dehydrogenase 3"/>
    <property type="match status" value="1"/>
</dbReference>
<dbReference type="InterPro" id="IPR036291">
    <property type="entry name" value="NAD(P)-bd_dom_sf"/>
</dbReference>
<dbReference type="InterPro" id="IPR002347">
    <property type="entry name" value="SDR_fam"/>
</dbReference>
<gene>
    <name evidence="7" type="primary">hsd17b12</name>
    <name evidence="7" type="ORF">g.528</name>
</gene>